<evidence type="ECO:0000313" key="16">
    <source>
        <dbReference type="Proteomes" id="UP000663879"/>
    </source>
</evidence>
<feature type="domain" description="DNA mismatch repair proteins mutS family" evidence="14">
    <location>
        <begin position="738"/>
        <end position="754"/>
    </location>
</feature>
<dbReference type="InterPro" id="IPR007695">
    <property type="entry name" value="DNA_mismatch_repair_MutS-lik_N"/>
</dbReference>
<sequence length="924" mass="105849">MSNTLKQHSTEPIQDKEFLSAYKRLPEKSAATIRFFDRGEYFSLHGSDAVFAAREFFKTNNVIKIWKSDNNELETCYVKNNNFEIFLKDLLLVKQYRVEIWKKSNKSGEWTMINHGSPGNLSQFEDILYSGEESPSSSPITDPGLLAIQINTEDNINKLNCGFVDKTSRSFLVCTIAYKDNFTDLESLLIHLGPKECLIPASGGNRDFYTKLDKVLVRNNILVTERKKSDFNADNECSELNTLIKTKNEQNVANFVELKDKNSVGCLNALIKYLELLQDPNNEKNFKIISYNLNNYLKLDSGAFRSLNLLPNRAEQNSNKTHSVYGVLNRCCTMQGQRLLTQWIKQPLVDIHKIEERQNLVEILVNDSELRQNLVENYLKKMPDFQRIEWRFLKNKANLQDCYKIYCAVNNLPSLFECLLNHEGERAHLIKEMFINPLNAIIMDFKKFQVMIESTLDLDQIKNHLFLVKSSYKPELEELREKLDRVEEKIESLADKVSRDLGLSGIKLESNAQSGYYFRVPRKDDKVVSSSKEYTVIETRKDGIKFQNAKLQDLNEDFIRIKDSYEQEQKGVVDDIIKISCGYLDALQNLNNLVSELDIYVSFSLVALSSQAEYIRPKLHPMGTGILKLKEARHPCLELQEGINFIPNDCEFIKDEKTFCIITGPNMGGKSTYIRQIGVLVLMAQIGSFVPASSAELSIVDCILARIGANDCQNKGVSTFMAEMLETSFILKTATSNSLVIIDELGRGTSTYDGFGLAWAISDYLVKKVKCFTLFATHFHELTALSEELKTVYNSHVSAMTTDDSLTLLYKVKPGVCDQSFGIHVARLANFPEHVIEYAKEKAKYLEDYCPILPNEEENAQDHSKKYKYKQETDEIINQLFQKIEKIDKNSFSDEEYIQKVQELIHSEAKIVDNPYFKALISRL</sequence>
<comment type="function">
    <text evidence="12">Component of the post-replicative DNA mismatch repair system (MMR).</text>
</comment>
<evidence type="ECO:0000256" key="3">
    <source>
        <dbReference type="ARBA" id="ARBA00019549"/>
    </source>
</evidence>
<evidence type="ECO:0000256" key="4">
    <source>
        <dbReference type="ARBA" id="ARBA00022741"/>
    </source>
</evidence>
<dbReference type="Pfam" id="PF05190">
    <property type="entry name" value="MutS_IV"/>
    <property type="match status" value="1"/>
</dbReference>
<evidence type="ECO:0000256" key="1">
    <source>
        <dbReference type="ARBA" id="ARBA00004123"/>
    </source>
</evidence>
<evidence type="ECO:0000313" key="15">
    <source>
        <dbReference type="EMBL" id="CAF0703085.1"/>
    </source>
</evidence>
<keyword evidence="4 12" id="KW-0547">Nucleotide-binding</keyword>
<evidence type="ECO:0000256" key="12">
    <source>
        <dbReference type="RuleBase" id="RU003756"/>
    </source>
</evidence>
<dbReference type="FunFam" id="3.40.50.300:FF:000523">
    <property type="entry name" value="DNA mismatch repair protein"/>
    <property type="match status" value="1"/>
</dbReference>
<evidence type="ECO:0000256" key="10">
    <source>
        <dbReference type="ARBA" id="ARBA00029795"/>
    </source>
</evidence>
<dbReference type="InterPro" id="IPR036678">
    <property type="entry name" value="MutS_con_dom_sf"/>
</dbReference>
<dbReference type="NCBIfam" id="NF003810">
    <property type="entry name" value="PRK05399.1"/>
    <property type="match status" value="1"/>
</dbReference>
<dbReference type="InterPro" id="IPR007860">
    <property type="entry name" value="DNA_mmatch_repair_MutS_con_dom"/>
</dbReference>
<organism evidence="15 16">
    <name type="scientific">Brachionus calyciflorus</name>
    <dbReference type="NCBI Taxonomy" id="104777"/>
    <lineage>
        <taxon>Eukaryota</taxon>
        <taxon>Metazoa</taxon>
        <taxon>Spiralia</taxon>
        <taxon>Gnathifera</taxon>
        <taxon>Rotifera</taxon>
        <taxon>Eurotatoria</taxon>
        <taxon>Monogononta</taxon>
        <taxon>Pseudotrocha</taxon>
        <taxon>Ploima</taxon>
        <taxon>Brachionidae</taxon>
        <taxon>Brachionus</taxon>
    </lineage>
</organism>
<dbReference type="Pfam" id="PF00488">
    <property type="entry name" value="MutS_V"/>
    <property type="match status" value="1"/>
</dbReference>
<comment type="caution">
    <text evidence="15">The sequence shown here is derived from an EMBL/GenBank/DDBJ whole genome shotgun (WGS) entry which is preliminary data.</text>
</comment>
<proteinExistence type="inferred from homology"/>
<evidence type="ECO:0000256" key="8">
    <source>
        <dbReference type="ARBA" id="ARBA00023204"/>
    </source>
</evidence>
<keyword evidence="5 12" id="KW-0227">DNA damage</keyword>
<keyword evidence="9" id="KW-0539">Nucleus</keyword>
<dbReference type="GO" id="GO:0005524">
    <property type="term" value="F:ATP binding"/>
    <property type="evidence" value="ECO:0007669"/>
    <property type="project" value="UniProtKB-KW"/>
</dbReference>
<dbReference type="InterPro" id="IPR007861">
    <property type="entry name" value="DNA_mismatch_repair_MutS_clamp"/>
</dbReference>
<keyword evidence="7 12" id="KW-0238">DNA-binding</keyword>
<name>A0A813LV93_9BILA</name>
<keyword evidence="6" id="KW-0067">ATP-binding</keyword>
<evidence type="ECO:0000256" key="13">
    <source>
        <dbReference type="SAM" id="Coils"/>
    </source>
</evidence>
<dbReference type="InterPro" id="IPR011184">
    <property type="entry name" value="DNA_mismatch_repair_Msh2"/>
</dbReference>
<dbReference type="GO" id="GO:0006298">
    <property type="term" value="P:mismatch repair"/>
    <property type="evidence" value="ECO:0007669"/>
    <property type="project" value="InterPro"/>
</dbReference>
<evidence type="ECO:0000256" key="6">
    <source>
        <dbReference type="ARBA" id="ARBA00022840"/>
    </source>
</evidence>
<keyword evidence="8 12" id="KW-0234">DNA repair</keyword>
<dbReference type="InterPro" id="IPR036187">
    <property type="entry name" value="DNA_mismatch_repair_MutS_sf"/>
</dbReference>
<dbReference type="SMART" id="SM00534">
    <property type="entry name" value="MUTSac"/>
    <property type="match status" value="1"/>
</dbReference>
<dbReference type="SUPFAM" id="SSF48334">
    <property type="entry name" value="DNA repair protein MutS, domain III"/>
    <property type="match status" value="1"/>
</dbReference>
<dbReference type="InterPro" id="IPR032642">
    <property type="entry name" value="Msh2_ATP-bd"/>
</dbReference>
<dbReference type="Pfam" id="PF01624">
    <property type="entry name" value="MutS_I"/>
    <property type="match status" value="1"/>
</dbReference>
<reference evidence="15" key="1">
    <citation type="submission" date="2021-02" db="EMBL/GenBank/DDBJ databases">
        <authorList>
            <person name="Nowell W R."/>
        </authorList>
    </citation>
    <scope>NUCLEOTIDE SEQUENCE</scope>
    <source>
        <strain evidence="15">Ploen Becks lab</strain>
    </source>
</reference>
<comment type="similarity">
    <text evidence="2 12">Belongs to the DNA mismatch repair MutS family.</text>
</comment>
<dbReference type="PIRSF" id="PIRSF005813">
    <property type="entry name" value="MSH2"/>
    <property type="match status" value="1"/>
</dbReference>
<dbReference type="Pfam" id="PF05188">
    <property type="entry name" value="MutS_II"/>
    <property type="match status" value="1"/>
</dbReference>
<dbReference type="InterPro" id="IPR027417">
    <property type="entry name" value="P-loop_NTPase"/>
</dbReference>
<dbReference type="InterPro" id="IPR016151">
    <property type="entry name" value="DNA_mismatch_repair_MutS_N"/>
</dbReference>
<dbReference type="GO" id="GO:0030983">
    <property type="term" value="F:mismatched DNA binding"/>
    <property type="evidence" value="ECO:0007669"/>
    <property type="project" value="InterPro"/>
</dbReference>
<dbReference type="InterPro" id="IPR000432">
    <property type="entry name" value="DNA_mismatch_repair_MutS_C"/>
</dbReference>
<protein>
    <recommendedName>
        <fullName evidence="11">DNA mismatch repair protein MSH2</fullName>
    </recommendedName>
    <alternativeName>
        <fullName evidence="3">DNA mismatch repair protein Msh2</fullName>
    </alternativeName>
    <alternativeName>
        <fullName evidence="10">MutS protein homolog 2</fullName>
    </alternativeName>
</protein>
<dbReference type="Gene3D" id="1.10.1420.10">
    <property type="match status" value="2"/>
</dbReference>
<keyword evidence="16" id="KW-1185">Reference proteome</keyword>
<evidence type="ECO:0000256" key="11">
    <source>
        <dbReference type="ARBA" id="ARBA00073545"/>
    </source>
</evidence>
<dbReference type="Proteomes" id="UP000663879">
    <property type="component" value="Unassembled WGS sequence"/>
</dbReference>
<dbReference type="Pfam" id="PF05192">
    <property type="entry name" value="MutS_III"/>
    <property type="match status" value="1"/>
</dbReference>
<dbReference type="PANTHER" id="PTHR11361">
    <property type="entry name" value="DNA MISMATCH REPAIR PROTEIN MUTS FAMILY MEMBER"/>
    <property type="match status" value="1"/>
</dbReference>
<dbReference type="CDD" id="cd03285">
    <property type="entry name" value="ABC_MSH2_euk"/>
    <property type="match status" value="1"/>
</dbReference>
<dbReference type="EMBL" id="CAJNOC010000002">
    <property type="protein sequence ID" value="CAF0703085.1"/>
    <property type="molecule type" value="Genomic_DNA"/>
</dbReference>
<keyword evidence="13" id="KW-0175">Coiled coil</keyword>
<feature type="coiled-coil region" evidence="13">
    <location>
        <begin position="469"/>
        <end position="496"/>
    </location>
</feature>
<dbReference type="SMART" id="SM00533">
    <property type="entry name" value="MUTSd"/>
    <property type="match status" value="1"/>
</dbReference>
<evidence type="ECO:0000256" key="2">
    <source>
        <dbReference type="ARBA" id="ARBA00006271"/>
    </source>
</evidence>
<accession>A0A813LV93</accession>
<dbReference type="SUPFAM" id="SSF52540">
    <property type="entry name" value="P-loop containing nucleoside triphosphate hydrolases"/>
    <property type="match status" value="1"/>
</dbReference>
<dbReference type="FunFam" id="1.10.1420.10:FF:000003">
    <property type="entry name" value="DNA mismatch repair protein"/>
    <property type="match status" value="1"/>
</dbReference>
<comment type="subcellular location">
    <subcellularLocation>
        <location evidence="1">Nucleus</location>
    </subcellularLocation>
</comment>
<gene>
    <name evidence="15" type="ORF">OXX778_LOCUS25</name>
</gene>
<dbReference type="GO" id="GO:0140664">
    <property type="term" value="F:ATP-dependent DNA damage sensor activity"/>
    <property type="evidence" value="ECO:0007669"/>
    <property type="project" value="InterPro"/>
</dbReference>
<dbReference type="GO" id="GO:0006312">
    <property type="term" value="P:mitotic recombination"/>
    <property type="evidence" value="ECO:0007669"/>
    <property type="project" value="TreeGrafter"/>
</dbReference>
<evidence type="ECO:0000256" key="5">
    <source>
        <dbReference type="ARBA" id="ARBA00022763"/>
    </source>
</evidence>
<dbReference type="InterPro" id="IPR007696">
    <property type="entry name" value="DNA_mismatch_repair_MutS_core"/>
</dbReference>
<dbReference type="GO" id="GO:0032301">
    <property type="term" value="C:MutSalpha complex"/>
    <property type="evidence" value="ECO:0007669"/>
    <property type="project" value="TreeGrafter"/>
</dbReference>
<evidence type="ECO:0000256" key="9">
    <source>
        <dbReference type="ARBA" id="ARBA00023242"/>
    </source>
</evidence>
<dbReference type="Gene3D" id="3.30.420.110">
    <property type="entry name" value="MutS, connector domain"/>
    <property type="match status" value="1"/>
</dbReference>
<dbReference type="Gene3D" id="3.40.50.300">
    <property type="entry name" value="P-loop containing nucleotide triphosphate hydrolases"/>
    <property type="match status" value="1"/>
</dbReference>
<evidence type="ECO:0000259" key="14">
    <source>
        <dbReference type="PROSITE" id="PS00486"/>
    </source>
</evidence>
<dbReference type="AlphaFoldDB" id="A0A813LV93"/>
<dbReference type="SUPFAM" id="SSF53150">
    <property type="entry name" value="DNA repair protein MutS, domain II"/>
    <property type="match status" value="1"/>
</dbReference>
<dbReference type="PROSITE" id="PS00486">
    <property type="entry name" value="DNA_MISMATCH_REPAIR_2"/>
    <property type="match status" value="1"/>
</dbReference>
<dbReference type="Gene3D" id="3.40.1170.10">
    <property type="entry name" value="DNA repair protein MutS, domain I"/>
    <property type="match status" value="1"/>
</dbReference>
<dbReference type="PANTHER" id="PTHR11361:SF35">
    <property type="entry name" value="DNA MISMATCH REPAIR PROTEIN MSH2"/>
    <property type="match status" value="1"/>
</dbReference>
<evidence type="ECO:0000256" key="7">
    <source>
        <dbReference type="ARBA" id="ARBA00023125"/>
    </source>
</evidence>
<dbReference type="OrthoDB" id="295033at2759"/>
<dbReference type="InterPro" id="IPR045076">
    <property type="entry name" value="MutS"/>
</dbReference>
<dbReference type="FunFam" id="3.30.420.110:FF:000002">
    <property type="entry name" value="DNA mismatch repair protein"/>
    <property type="match status" value="1"/>
</dbReference>